<dbReference type="EMBL" id="FOFG01000007">
    <property type="protein sequence ID" value="SEQ71223.1"/>
    <property type="molecule type" value="Genomic_DNA"/>
</dbReference>
<evidence type="ECO:0000256" key="1">
    <source>
        <dbReference type="SAM" id="MobiDB-lite"/>
    </source>
</evidence>
<dbReference type="AlphaFoldDB" id="A0A1H9I9F8"/>
<evidence type="ECO:0000313" key="3">
    <source>
        <dbReference type="Proteomes" id="UP000199647"/>
    </source>
</evidence>
<protein>
    <submittedName>
        <fullName evidence="2">Uncharacterized protein</fullName>
    </submittedName>
</protein>
<organism evidence="2 3">
    <name type="scientific">Faunimonas pinastri</name>
    <dbReference type="NCBI Taxonomy" id="1855383"/>
    <lineage>
        <taxon>Bacteria</taxon>
        <taxon>Pseudomonadati</taxon>
        <taxon>Pseudomonadota</taxon>
        <taxon>Alphaproteobacteria</taxon>
        <taxon>Hyphomicrobiales</taxon>
        <taxon>Afifellaceae</taxon>
        <taxon>Faunimonas</taxon>
    </lineage>
</organism>
<dbReference type="Proteomes" id="UP000199647">
    <property type="component" value="Unassembled WGS sequence"/>
</dbReference>
<reference evidence="2 3" key="1">
    <citation type="submission" date="2016-10" db="EMBL/GenBank/DDBJ databases">
        <authorList>
            <person name="de Groot N.N."/>
        </authorList>
    </citation>
    <scope>NUCLEOTIDE SEQUENCE [LARGE SCALE GENOMIC DNA]</scope>
    <source>
        <strain evidence="2 3">A52C2</strain>
    </source>
</reference>
<dbReference type="STRING" id="1855383.SAMN05216548_10727"/>
<name>A0A1H9I9F8_9HYPH</name>
<dbReference type="RefSeq" id="WP_143061939.1">
    <property type="nucleotide sequence ID" value="NZ_FOFG01000007.1"/>
</dbReference>
<proteinExistence type="predicted"/>
<accession>A0A1H9I9F8</accession>
<feature type="region of interest" description="Disordered" evidence="1">
    <location>
        <begin position="41"/>
        <end position="64"/>
    </location>
</feature>
<gene>
    <name evidence="2" type="ORF">SAMN05216548_10727</name>
</gene>
<keyword evidence="3" id="KW-1185">Reference proteome</keyword>
<sequence>MSNSILIALIGISVALQLAILLLLHSALQFLVASHSQPLPLGGRLATPPPPREAVFQHDGGTGA</sequence>
<evidence type="ECO:0000313" key="2">
    <source>
        <dbReference type="EMBL" id="SEQ71223.1"/>
    </source>
</evidence>